<dbReference type="AlphaFoldDB" id="A0A4R4DR45"/>
<accession>A0A4R4DR45</accession>
<dbReference type="Proteomes" id="UP000295023">
    <property type="component" value="Unassembled WGS sequence"/>
</dbReference>
<sequence>MPPFHRRSLLRRLPSLGTLALVGACTRSGAVGPAAIRGQEPDATVTMRLVQAGFLGSGGGGNGVLSFRGQDLPFGVLGLGVGGIGASTAEAEGEVFNLTDASRFAGTFARARLGAVAGDRSFGEMWLQNQAGVIMRVSVRRRGLMLALGGDVVRITMREGQ</sequence>
<dbReference type="PROSITE" id="PS51257">
    <property type="entry name" value="PROKAR_LIPOPROTEIN"/>
    <property type="match status" value="1"/>
</dbReference>
<protein>
    <recommendedName>
        <fullName evidence="3">DUF1134 domain-containing protein</fullName>
    </recommendedName>
</protein>
<evidence type="ECO:0008006" key="3">
    <source>
        <dbReference type="Google" id="ProtNLM"/>
    </source>
</evidence>
<comment type="caution">
    <text evidence="1">The sequence shown here is derived from an EMBL/GenBank/DDBJ whole genome shotgun (WGS) entry which is preliminary data.</text>
</comment>
<dbReference type="OrthoDB" id="7068882at2"/>
<name>A0A4R4DR45_9PROT</name>
<reference evidence="1 2" key="1">
    <citation type="submission" date="2019-03" db="EMBL/GenBank/DDBJ databases">
        <title>Paracraurococcus aquatilis NE82 genome sequence.</title>
        <authorList>
            <person name="Zhao Y."/>
            <person name="Du Z."/>
        </authorList>
    </citation>
    <scope>NUCLEOTIDE SEQUENCE [LARGE SCALE GENOMIC DNA]</scope>
    <source>
        <strain evidence="1 2">NE82</strain>
    </source>
</reference>
<proteinExistence type="predicted"/>
<evidence type="ECO:0000313" key="2">
    <source>
        <dbReference type="Proteomes" id="UP000295023"/>
    </source>
</evidence>
<dbReference type="EMBL" id="SKBM01000004">
    <property type="protein sequence ID" value="TCZ64827.1"/>
    <property type="molecule type" value="Genomic_DNA"/>
</dbReference>
<organism evidence="1 2">
    <name type="scientific">Roseicella aquatilis</name>
    <dbReference type="NCBI Taxonomy" id="2527868"/>
    <lineage>
        <taxon>Bacteria</taxon>
        <taxon>Pseudomonadati</taxon>
        <taxon>Pseudomonadota</taxon>
        <taxon>Alphaproteobacteria</taxon>
        <taxon>Acetobacterales</taxon>
        <taxon>Roseomonadaceae</taxon>
        <taxon>Roseicella</taxon>
    </lineage>
</organism>
<keyword evidence="2" id="KW-1185">Reference proteome</keyword>
<gene>
    <name evidence="1" type="ORF">EXY23_05470</name>
</gene>
<dbReference type="RefSeq" id="WP_132285406.1">
    <property type="nucleotide sequence ID" value="NZ_SKBM01000004.1"/>
</dbReference>
<evidence type="ECO:0000313" key="1">
    <source>
        <dbReference type="EMBL" id="TCZ64827.1"/>
    </source>
</evidence>